<evidence type="ECO:0000256" key="2">
    <source>
        <dbReference type="ARBA" id="ARBA00022694"/>
    </source>
</evidence>
<accession>A0AAV2H0I0</accession>
<dbReference type="GO" id="GO:0005829">
    <property type="term" value="C:cytosol"/>
    <property type="evidence" value="ECO:0007669"/>
    <property type="project" value="TreeGrafter"/>
</dbReference>
<protein>
    <recommendedName>
        <fullName evidence="7">DUF2428 domain-containing protein</fullName>
    </recommendedName>
</protein>
<reference evidence="5 6" key="1">
    <citation type="submission" date="2024-04" db="EMBL/GenBank/DDBJ databases">
        <authorList>
            <consortium name="Genoscope - CEA"/>
            <person name="William W."/>
        </authorList>
    </citation>
    <scope>NUCLEOTIDE SEQUENCE [LARGE SCALE GENOMIC DNA]</scope>
</reference>
<dbReference type="InterPro" id="IPR056842">
    <property type="entry name" value="THADA-like_TPR_C"/>
</dbReference>
<dbReference type="Pfam" id="PF10350">
    <property type="entry name" value="DUF2428"/>
    <property type="match status" value="1"/>
</dbReference>
<evidence type="ECO:0000259" key="4">
    <source>
        <dbReference type="Pfam" id="PF25151"/>
    </source>
</evidence>
<evidence type="ECO:0000313" key="6">
    <source>
        <dbReference type="Proteomes" id="UP001497497"/>
    </source>
</evidence>
<comment type="similarity">
    <text evidence="1">Belongs to the THADA family.</text>
</comment>
<gene>
    <name evidence="5" type="ORF">GSLYS_00001047001</name>
</gene>
<sequence>MTSLTPDFQFLLSWCWINLKESCSCLGEVTGIVVSNSEQQKFPLQLLCNIGQTLVKVLTTCRHRGAIEGCRSGFYLFCSSLLSNNEKRLNDIPRAILRKILASLLENSMSSSVTRRSAGLPIIIQTVVQAARKCGDTGLLLSTVDYLYTIASKQFPNDWSQQHDLSQSHALNILKVIFCDASLAPALMPLLSKMTILVVEGFESPSWAIRNAATQLISTLVTRIFGQRNQLESGSSMTLEEFSSLYPELIQFVLDKLQSHRKSNIAVRPSLYIILTLMSGIGMSPSYQHTSSLREPLQHAVVSFLSNPVYSLRKLSARAHTSLIPSDRADESFQQILRKIQLRGSTKNELHGWLICALNLLSSGYLSSEMNFIVAKFVMDNCWLLEICPCLLVPSTVIEMTLLAVKQTPIDLRLLAKLWSAVKTLFSVVSSSMEKFHVGSDHCMDVCMKMMTAIYQSSEEARTVYHSQLCQLYSECLVSPLNGLRSTVLDLVKEEGDSFIKDEEIQKNVWMIISHDDNRTNVTKAVDVMLSATLNGDLHIHDITLTVKKLSHCQGDISSNFVVESIKFHFADDMQFIERACDLEEWCAHLVIFTSPSHNEDLRHLAAQCISVAGGNILQFCCRHKNLPGVEQAVTCLIKASLQLLEDTETEVRRTVSRFVTHLSCQARLHYTTSYYILSEFIVHNLSWCEATIYTLLNMVYVPGKLCQAISSVQISRLQQLFEPETSSPYSEVHMTQLWAYKTIEVKRNLVQSEFLVKQLNVMMSATLMELVSQMKVIQENVMSQPIFNMTCDGKVMSAILGIHLISQLYKSCRIHSSPISSDGETLQELVIKLQQSPSLHPFLRRNQFDCAQVRPSILDQFQHF</sequence>
<dbReference type="SUPFAM" id="SSF48371">
    <property type="entry name" value="ARM repeat"/>
    <property type="match status" value="1"/>
</dbReference>
<evidence type="ECO:0000256" key="1">
    <source>
        <dbReference type="ARBA" id="ARBA00010409"/>
    </source>
</evidence>
<dbReference type="PANTHER" id="PTHR14387:SF0">
    <property type="entry name" value="DUF2428 DOMAIN-CONTAINING PROTEIN"/>
    <property type="match status" value="1"/>
</dbReference>
<dbReference type="InterPro" id="IPR019442">
    <property type="entry name" value="THADA/TRM732_DUF2428"/>
</dbReference>
<organism evidence="5 6">
    <name type="scientific">Lymnaea stagnalis</name>
    <name type="common">Great pond snail</name>
    <name type="synonym">Helix stagnalis</name>
    <dbReference type="NCBI Taxonomy" id="6523"/>
    <lineage>
        <taxon>Eukaryota</taxon>
        <taxon>Metazoa</taxon>
        <taxon>Spiralia</taxon>
        <taxon>Lophotrochozoa</taxon>
        <taxon>Mollusca</taxon>
        <taxon>Gastropoda</taxon>
        <taxon>Heterobranchia</taxon>
        <taxon>Euthyneura</taxon>
        <taxon>Panpulmonata</taxon>
        <taxon>Hygrophila</taxon>
        <taxon>Lymnaeoidea</taxon>
        <taxon>Lymnaeidae</taxon>
        <taxon>Lymnaea</taxon>
    </lineage>
</organism>
<dbReference type="GO" id="GO:0030488">
    <property type="term" value="P:tRNA methylation"/>
    <property type="evidence" value="ECO:0007669"/>
    <property type="project" value="TreeGrafter"/>
</dbReference>
<evidence type="ECO:0008006" key="7">
    <source>
        <dbReference type="Google" id="ProtNLM"/>
    </source>
</evidence>
<dbReference type="EMBL" id="CAXITT010000010">
    <property type="protein sequence ID" value="CAL1526870.1"/>
    <property type="molecule type" value="Genomic_DNA"/>
</dbReference>
<dbReference type="Proteomes" id="UP001497497">
    <property type="component" value="Unassembled WGS sequence"/>
</dbReference>
<evidence type="ECO:0000313" key="5">
    <source>
        <dbReference type="EMBL" id="CAL1526870.1"/>
    </source>
</evidence>
<proteinExistence type="inferred from homology"/>
<evidence type="ECO:0000259" key="3">
    <source>
        <dbReference type="Pfam" id="PF10350"/>
    </source>
</evidence>
<keyword evidence="6" id="KW-1185">Reference proteome</keyword>
<dbReference type="InterPro" id="IPR051954">
    <property type="entry name" value="tRNA_methyltransferase_THADA"/>
</dbReference>
<keyword evidence="2" id="KW-0819">tRNA processing</keyword>
<comment type="caution">
    <text evidence="5">The sequence shown here is derived from an EMBL/GenBank/DDBJ whole genome shotgun (WGS) entry which is preliminary data.</text>
</comment>
<dbReference type="AlphaFoldDB" id="A0AAV2H0I0"/>
<dbReference type="Pfam" id="PF25151">
    <property type="entry name" value="TPR_Trm732_C"/>
    <property type="match status" value="1"/>
</dbReference>
<dbReference type="PANTHER" id="PTHR14387">
    <property type="entry name" value="THADA/DEATH RECEPTOR INTERACTING PROTEIN"/>
    <property type="match status" value="1"/>
</dbReference>
<name>A0AAV2H0I0_LYMST</name>
<feature type="domain" description="DUF2428" evidence="3">
    <location>
        <begin position="6"/>
        <end position="208"/>
    </location>
</feature>
<feature type="domain" description="tRNA (32-2'-O)-methyltransferase regulator THADA-like C-terminal TPR repeats region" evidence="4">
    <location>
        <begin position="210"/>
        <end position="358"/>
    </location>
</feature>
<dbReference type="InterPro" id="IPR016024">
    <property type="entry name" value="ARM-type_fold"/>
</dbReference>